<dbReference type="GO" id="GO:0009086">
    <property type="term" value="P:methionine biosynthetic process"/>
    <property type="evidence" value="ECO:0007669"/>
    <property type="project" value="TreeGrafter"/>
</dbReference>
<proteinExistence type="inferred from homology"/>
<dbReference type="GO" id="GO:0009092">
    <property type="term" value="P:homoserine metabolic process"/>
    <property type="evidence" value="ECO:0007669"/>
    <property type="project" value="TreeGrafter"/>
</dbReference>
<dbReference type="InterPro" id="IPR000073">
    <property type="entry name" value="AB_hydrolase_1"/>
</dbReference>
<organism evidence="5 6">
    <name type="scientific">Daldinia eschscholtzii</name>
    <dbReference type="NCBI Taxonomy" id="292717"/>
    <lineage>
        <taxon>Eukaryota</taxon>
        <taxon>Fungi</taxon>
        <taxon>Dikarya</taxon>
        <taxon>Ascomycota</taxon>
        <taxon>Pezizomycotina</taxon>
        <taxon>Sordariomycetes</taxon>
        <taxon>Xylariomycetidae</taxon>
        <taxon>Xylariales</taxon>
        <taxon>Hypoxylaceae</taxon>
        <taxon>Daldinia</taxon>
    </lineage>
</organism>
<evidence type="ECO:0000256" key="1">
    <source>
        <dbReference type="ARBA" id="ARBA00006886"/>
    </source>
</evidence>
<evidence type="ECO:0000313" key="5">
    <source>
        <dbReference type="EMBL" id="KAK6950313.1"/>
    </source>
</evidence>
<evidence type="ECO:0000259" key="4">
    <source>
        <dbReference type="Pfam" id="PF00561"/>
    </source>
</evidence>
<dbReference type="PANTHER" id="PTHR32268">
    <property type="entry name" value="HOMOSERINE O-ACETYLTRANSFERASE"/>
    <property type="match status" value="1"/>
</dbReference>
<dbReference type="NCBIfam" id="TIGR01392">
    <property type="entry name" value="homoserO_Ac_trn"/>
    <property type="match status" value="1"/>
</dbReference>
<feature type="region of interest" description="Disordered" evidence="3">
    <location>
        <begin position="336"/>
        <end position="386"/>
    </location>
</feature>
<gene>
    <name evidence="5" type="ORF">Daesc_008639</name>
</gene>
<dbReference type="InterPro" id="IPR029058">
    <property type="entry name" value="AB_hydrolase_fold"/>
</dbReference>
<dbReference type="Proteomes" id="UP001369815">
    <property type="component" value="Unassembled WGS sequence"/>
</dbReference>
<feature type="compositionally biased region" description="Polar residues" evidence="3">
    <location>
        <begin position="530"/>
        <end position="543"/>
    </location>
</feature>
<dbReference type="NCBIfam" id="NF001209">
    <property type="entry name" value="PRK00175.1"/>
    <property type="match status" value="1"/>
</dbReference>
<feature type="region of interest" description="Disordered" evidence="3">
    <location>
        <begin position="530"/>
        <end position="550"/>
    </location>
</feature>
<evidence type="ECO:0000256" key="3">
    <source>
        <dbReference type="SAM" id="MobiDB-lite"/>
    </source>
</evidence>
<dbReference type="GO" id="GO:0004414">
    <property type="term" value="F:homoserine O-acetyltransferase activity"/>
    <property type="evidence" value="ECO:0007669"/>
    <property type="project" value="TreeGrafter"/>
</dbReference>
<dbReference type="SUPFAM" id="SSF53474">
    <property type="entry name" value="alpha/beta-Hydrolases"/>
    <property type="match status" value="1"/>
</dbReference>
<comment type="similarity">
    <text evidence="1">Belongs to the AB hydrolase superfamily. MetX family.</text>
</comment>
<feature type="compositionally biased region" description="Basic and acidic residues" evidence="3">
    <location>
        <begin position="375"/>
        <end position="386"/>
    </location>
</feature>
<name>A0AAX6MCX1_9PEZI</name>
<feature type="domain" description="AB hydrolase-1" evidence="4">
    <location>
        <begin position="152"/>
        <end position="499"/>
    </location>
</feature>
<comment type="caution">
    <text evidence="5">The sequence shown here is derived from an EMBL/GenBank/DDBJ whole genome shotgun (WGS) entry which is preliminary data.</text>
</comment>
<accession>A0AAX6MCX1</accession>
<dbReference type="InterPro" id="IPR008220">
    <property type="entry name" value="HAT_MetX-like"/>
</dbReference>
<dbReference type="Pfam" id="PF00561">
    <property type="entry name" value="Abhydrolase_1"/>
    <property type="match status" value="1"/>
</dbReference>
<keyword evidence="2" id="KW-0808">Transferase</keyword>
<evidence type="ECO:0000256" key="2">
    <source>
        <dbReference type="ARBA" id="ARBA00022679"/>
    </source>
</evidence>
<dbReference type="Gene3D" id="3.40.50.1820">
    <property type="entry name" value="alpha/beta hydrolase"/>
    <property type="match status" value="1"/>
</dbReference>
<reference evidence="5 6" key="1">
    <citation type="journal article" date="2024" name="Front Chem Biol">
        <title>Unveiling the potential of Daldinia eschscholtzii MFLUCC 19-0629 through bioactivity and bioinformatics studies for enhanced sustainable agriculture production.</title>
        <authorList>
            <person name="Brooks S."/>
            <person name="Weaver J.A."/>
            <person name="Klomchit A."/>
            <person name="Alharthi S.A."/>
            <person name="Onlamun T."/>
            <person name="Nurani R."/>
            <person name="Vong T.K."/>
            <person name="Alberti F."/>
            <person name="Greco C."/>
        </authorList>
    </citation>
    <scope>NUCLEOTIDE SEQUENCE [LARGE SCALE GENOMIC DNA]</scope>
    <source>
        <strain evidence="5">MFLUCC 19-0629</strain>
    </source>
</reference>
<keyword evidence="6" id="KW-1185">Reference proteome</keyword>
<dbReference type="AlphaFoldDB" id="A0AAX6MCX1"/>
<dbReference type="HAMAP" id="MF_00296">
    <property type="entry name" value="MetX_acyltransf"/>
    <property type="match status" value="1"/>
</dbReference>
<evidence type="ECO:0000313" key="6">
    <source>
        <dbReference type="Proteomes" id="UP001369815"/>
    </source>
</evidence>
<dbReference type="EMBL" id="JBANMG010000008">
    <property type="protein sequence ID" value="KAK6950313.1"/>
    <property type="molecule type" value="Genomic_DNA"/>
</dbReference>
<sequence>MVSGYRHGNMVVFGQWGASQIVGPTHSMRYDGAYYSAAQPQIPKYQIPVRWAFAPQLLGTFCGCGARIVSLLLKAIQLAFVVESISPNPNTIYIDMATLLDHNPSPQNFYASLIQGQKFALIPELILDSGEVLESCPVAYKTWGRLNDTADNVLVICHALTGSSDISDWWSPLLGRDKAFDPAHFFIFCANVLGSPYGSASPLTINPRTGRRYASEFPQTTVRDDVRAHKYVLDALGVRSVAAVIGGSMGGMTTLEWPLCTAPGYVKSIIPIATAADHSAWGISWAETQRQCIYSDPKFDNGYYEPLPEGQPSAGLAAARMVAMLTYRSCMSFDSRFGRKPQRQKPRPVQEPPLDLPRTDVPVPVTTTGAAPATAKERSERKSWTARRDPSFSAQGYLHYQGQKFIQRFDANCYLHITNKMDAHDVTVNRVPADEETLSPVDCDSALRSVLSVVPSGALVVSVETDALFLPEQQERLAACLPDATLAMLKSTDGHDGFLLEFEQLGTLILGKLTRDFPHFYKSTYDDTSCSTGHTAQPGSASLTGEVEAW</sequence>
<feature type="compositionally biased region" description="Low complexity" evidence="3">
    <location>
        <begin position="361"/>
        <end position="374"/>
    </location>
</feature>
<dbReference type="PANTHER" id="PTHR32268:SF11">
    <property type="entry name" value="HOMOSERINE O-ACETYLTRANSFERASE"/>
    <property type="match status" value="1"/>
</dbReference>
<protein>
    <recommendedName>
        <fullName evidence="4">AB hydrolase-1 domain-containing protein</fullName>
    </recommendedName>
</protein>